<dbReference type="Pfam" id="PF14420">
    <property type="entry name" value="Clr5"/>
    <property type="match status" value="1"/>
</dbReference>
<evidence type="ECO:0000313" key="2">
    <source>
        <dbReference type="EMBL" id="PMD53483.1"/>
    </source>
</evidence>
<feature type="domain" description="Clr5" evidence="1">
    <location>
        <begin position="31"/>
        <end position="84"/>
    </location>
</feature>
<dbReference type="GeneID" id="36589515"/>
<dbReference type="InterPro" id="IPR025676">
    <property type="entry name" value="Clr5_dom"/>
</dbReference>
<dbReference type="RefSeq" id="XP_024730387.1">
    <property type="nucleotide sequence ID" value="XM_024881438.1"/>
</dbReference>
<gene>
    <name evidence="2" type="ORF">K444DRAFT_619026</name>
</gene>
<proteinExistence type="predicted"/>
<evidence type="ECO:0000313" key="3">
    <source>
        <dbReference type="Proteomes" id="UP000235371"/>
    </source>
</evidence>
<dbReference type="PANTHER" id="PTHR38788:SF3">
    <property type="entry name" value="CLR5 DOMAIN-CONTAINING PROTEIN"/>
    <property type="match status" value="1"/>
</dbReference>
<organism evidence="2 3">
    <name type="scientific">Hyaloscypha bicolor E</name>
    <dbReference type="NCBI Taxonomy" id="1095630"/>
    <lineage>
        <taxon>Eukaryota</taxon>
        <taxon>Fungi</taxon>
        <taxon>Dikarya</taxon>
        <taxon>Ascomycota</taxon>
        <taxon>Pezizomycotina</taxon>
        <taxon>Leotiomycetes</taxon>
        <taxon>Helotiales</taxon>
        <taxon>Hyaloscyphaceae</taxon>
        <taxon>Hyaloscypha</taxon>
        <taxon>Hyaloscypha bicolor</taxon>
    </lineage>
</organism>
<evidence type="ECO:0000259" key="1">
    <source>
        <dbReference type="Pfam" id="PF14420"/>
    </source>
</evidence>
<dbReference type="AlphaFoldDB" id="A0A2J6SS12"/>
<dbReference type="EMBL" id="KZ613872">
    <property type="protein sequence ID" value="PMD53483.1"/>
    <property type="molecule type" value="Genomic_DNA"/>
</dbReference>
<dbReference type="PANTHER" id="PTHR38788">
    <property type="entry name" value="CLR5 DOMAIN-CONTAINING PROTEIN"/>
    <property type="match status" value="1"/>
</dbReference>
<sequence length="436" mass="50515">MPRSPCRFQQSESKLSPLFDGYLSIKRDLIMPENWAFHKDVIEELYLTRGYTLEEVRKIMRIKHGFVAASRTYKLKLDEWKIRKNRRKKVQLCKEPTKKTQSQPIYVSSKVSPLPLVLATEESSLPLDALSPSMTDSTMNDSLSPSPSHIYELPSRSEHTLPSTRQTALLCQTPSIATDWVTNDLFSQSLNLEAIIVNTSLMFFSFRTHTESLQLLAKSPVMTQWAVETLLRNWKPGGECMHYALRFLGDSACCRTLLSVNWTRWTDGDETLFDLIDEIREEQEVLNALTKAVLKADLKFQHPLQKLRPTWADMWRLALQQTEWSLAKNMVRLLVNQLVSLLARLERHRRLVYCVLMVIAESLLEKNKRILVSWRGDIDIFFETARSQYFEILKDCRVWGIVLNPSWYADMIVVNTIDRGTSCYFTSTPTNIQAQQ</sequence>
<name>A0A2J6SS12_9HELO</name>
<dbReference type="OrthoDB" id="823504at2759"/>
<keyword evidence="3" id="KW-1185">Reference proteome</keyword>
<dbReference type="STRING" id="1095630.A0A2J6SS12"/>
<accession>A0A2J6SS12</accession>
<protein>
    <recommendedName>
        <fullName evidence="1">Clr5 domain-containing protein</fullName>
    </recommendedName>
</protein>
<reference evidence="2 3" key="1">
    <citation type="submission" date="2016-04" db="EMBL/GenBank/DDBJ databases">
        <title>A degradative enzymes factory behind the ericoid mycorrhizal symbiosis.</title>
        <authorList>
            <consortium name="DOE Joint Genome Institute"/>
            <person name="Martino E."/>
            <person name="Morin E."/>
            <person name="Grelet G."/>
            <person name="Kuo A."/>
            <person name="Kohler A."/>
            <person name="Daghino S."/>
            <person name="Barry K."/>
            <person name="Choi C."/>
            <person name="Cichocki N."/>
            <person name="Clum A."/>
            <person name="Copeland A."/>
            <person name="Hainaut M."/>
            <person name="Haridas S."/>
            <person name="Labutti K."/>
            <person name="Lindquist E."/>
            <person name="Lipzen A."/>
            <person name="Khouja H.-R."/>
            <person name="Murat C."/>
            <person name="Ohm R."/>
            <person name="Olson A."/>
            <person name="Spatafora J."/>
            <person name="Veneault-Fourrey C."/>
            <person name="Henrissat B."/>
            <person name="Grigoriev I."/>
            <person name="Martin F."/>
            <person name="Perotto S."/>
        </authorList>
    </citation>
    <scope>NUCLEOTIDE SEQUENCE [LARGE SCALE GENOMIC DNA]</scope>
    <source>
        <strain evidence="2 3">E</strain>
    </source>
</reference>
<dbReference type="InParanoid" id="A0A2J6SS12"/>
<dbReference type="Proteomes" id="UP000235371">
    <property type="component" value="Unassembled WGS sequence"/>
</dbReference>